<dbReference type="GO" id="GO:0006896">
    <property type="term" value="P:Golgi to vacuole transport"/>
    <property type="evidence" value="ECO:0007669"/>
    <property type="project" value="TreeGrafter"/>
</dbReference>
<keyword evidence="4" id="KW-0653">Protein transport</keyword>
<dbReference type="GO" id="GO:0032456">
    <property type="term" value="P:endocytic recycling"/>
    <property type="evidence" value="ECO:0007669"/>
    <property type="project" value="TreeGrafter"/>
</dbReference>
<dbReference type="GO" id="GO:0005829">
    <property type="term" value="C:cytosol"/>
    <property type="evidence" value="ECO:0007669"/>
    <property type="project" value="GOC"/>
</dbReference>
<evidence type="ECO:0000256" key="2">
    <source>
        <dbReference type="ARBA" id="ARBA00008180"/>
    </source>
</evidence>
<evidence type="ECO:0000256" key="1">
    <source>
        <dbReference type="ARBA" id="ARBA00004601"/>
    </source>
</evidence>
<dbReference type="PANTHER" id="PTHR14190">
    <property type="entry name" value="SUPPRESSOR OF ACTIN MUTATIONS 2/VACUOLAR PROTEIN SORTING 52"/>
    <property type="match status" value="1"/>
</dbReference>
<evidence type="ECO:0000313" key="9">
    <source>
        <dbReference type="Proteomes" id="UP000094285"/>
    </source>
</evidence>
<dbReference type="OrthoDB" id="19482at2759"/>
<dbReference type="EMBL" id="KV453911">
    <property type="protein sequence ID" value="ODV79539.1"/>
    <property type="molecule type" value="Genomic_DNA"/>
</dbReference>
<feature type="domain" description="Vps52 C-terminal" evidence="7">
    <location>
        <begin position="466"/>
        <end position="643"/>
    </location>
</feature>
<dbReference type="GeneID" id="30982685"/>
<proteinExistence type="inferred from homology"/>
<accession>A0A1E4SJ60</accession>
<feature type="domain" description="Vps52 C-terminal" evidence="7">
    <location>
        <begin position="337"/>
        <end position="413"/>
    </location>
</feature>
<evidence type="ECO:0000313" key="8">
    <source>
        <dbReference type="EMBL" id="ODV79539.1"/>
    </source>
</evidence>
<evidence type="ECO:0000256" key="3">
    <source>
        <dbReference type="ARBA" id="ARBA00022448"/>
    </source>
</evidence>
<name>A0A1E4SJ60_9ASCO</name>
<organism evidence="8 9">
    <name type="scientific">Suhomyces tanzawaensis NRRL Y-17324</name>
    <dbReference type="NCBI Taxonomy" id="984487"/>
    <lineage>
        <taxon>Eukaryota</taxon>
        <taxon>Fungi</taxon>
        <taxon>Dikarya</taxon>
        <taxon>Ascomycota</taxon>
        <taxon>Saccharomycotina</taxon>
        <taxon>Pichiomycetes</taxon>
        <taxon>Debaryomycetaceae</taxon>
        <taxon>Suhomyces</taxon>
    </lineage>
</organism>
<feature type="domain" description="Vps52 coiled-coil" evidence="6">
    <location>
        <begin position="89"/>
        <end position="248"/>
    </location>
</feature>
<dbReference type="Pfam" id="PF20655">
    <property type="entry name" value="Vps52_C"/>
    <property type="match status" value="2"/>
</dbReference>
<dbReference type="Pfam" id="PF04129">
    <property type="entry name" value="Vps52_CC"/>
    <property type="match status" value="1"/>
</dbReference>
<evidence type="ECO:0000256" key="4">
    <source>
        <dbReference type="ARBA" id="ARBA00022927"/>
    </source>
</evidence>
<dbReference type="Proteomes" id="UP000094285">
    <property type="component" value="Unassembled WGS sequence"/>
</dbReference>
<dbReference type="STRING" id="984487.A0A1E4SJ60"/>
<dbReference type="PANTHER" id="PTHR14190:SF7">
    <property type="entry name" value="VACUOLAR PROTEIN SORTING-ASSOCIATED PROTEIN 52 HOMOLOG"/>
    <property type="match status" value="1"/>
</dbReference>
<protein>
    <submittedName>
        <fullName evidence="8">Vps52/Sac2</fullName>
    </submittedName>
</protein>
<dbReference type="InterPro" id="IPR048319">
    <property type="entry name" value="Vps52_CC"/>
</dbReference>
<evidence type="ECO:0000259" key="7">
    <source>
        <dbReference type="Pfam" id="PF20655"/>
    </source>
</evidence>
<dbReference type="AlphaFoldDB" id="A0A1E4SJ60"/>
<sequence length="665" mass="75397">MSALDKLKTIFPLDSPQPTPFVPLDTVISYFGQNDHASHGLLELLRAGATLSTTGDLPVLSQDELVRLISKYENYKHSIRIHRQKLVPIDTILTSFSSELDHLSSSLVSLHEKSSQLSSDSSVSRTTTDRLNPIILDLIISPEVVRSLVHDDVDAKWVENIKFINEKLQLIAGIHDGNSEQNPLIDAYKDSVALRQLEAGVQLLIQKAIERIRDYIISQIKLLRSSTKVSSQTIQQNLLQIRDAYIFLQTHHAELASQLKQAYIYTMRWYYQTRFAKYIYALENLNVRHIDQNLVLGGAGNEDKGIFGSGLKGWLSSSTSSNLQKASPHGPTNQVTMNDYLLSIDKRLQILEDRKSLEPQAAIPSQIAETTPFAYWIEFVYNQWSIALVDNLVVEYLFMVDFFYQGSEKFDEVNHPKTTNDNTSSTKHEWSHVMFDGVFKMGREFVNWLITHAPVSNKGTNASATAARSNMTSVNHGTCDAFGILLMIRMAQHSQSLMHNEFHIPILDDYLNSILLILWPHFTKIIDLNCEALKKTILRTTKESNLAPVGVTQQFSQFVLGLLKLSLANNKDGNKDFKGEPLFISINRLKNDFENLLTKLSNHFFGTGKTKTTEKEIFLYNNYFLVVSILKNELGENKKKEEAESGGIIEEQVQHFETLCNAYKH</sequence>
<comment type="subcellular location">
    <subcellularLocation>
        <location evidence="1">Golgi apparatus</location>
        <location evidence="1">trans-Golgi network</location>
    </subcellularLocation>
</comment>
<keyword evidence="9" id="KW-1185">Reference proteome</keyword>
<dbReference type="InterPro" id="IPR007258">
    <property type="entry name" value="Vps52"/>
</dbReference>
<dbReference type="GO" id="GO:0042147">
    <property type="term" value="P:retrograde transport, endosome to Golgi"/>
    <property type="evidence" value="ECO:0007669"/>
    <property type="project" value="TreeGrafter"/>
</dbReference>
<evidence type="ECO:0000259" key="6">
    <source>
        <dbReference type="Pfam" id="PF04129"/>
    </source>
</evidence>
<dbReference type="InterPro" id="IPR048361">
    <property type="entry name" value="Vps52_C"/>
</dbReference>
<comment type="similarity">
    <text evidence="2">Belongs to the VPS52 family.</text>
</comment>
<reference evidence="9" key="1">
    <citation type="submission" date="2016-05" db="EMBL/GenBank/DDBJ databases">
        <title>Comparative genomics of biotechnologically important yeasts.</title>
        <authorList>
            <consortium name="DOE Joint Genome Institute"/>
            <person name="Riley R."/>
            <person name="Haridas S."/>
            <person name="Wolfe K.H."/>
            <person name="Lopes M.R."/>
            <person name="Hittinger C.T."/>
            <person name="Goker M."/>
            <person name="Salamov A."/>
            <person name="Wisecaver J."/>
            <person name="Long T.M."/>
            <person name="Aerts A.L."/>
            <person name="Barry K."/>
            <person name="Choi C."/>
            <person name="Clum A."/>
            <person name="Coughlan A.Y."/>
            <person name="Deshpande S."/>
            <person name="Douglass A.P."/>
            <person name="Hanson S.J."/>
            <person name="Klenk H.-P."/>
            <person name="Labutti K."/>
            <person name="Lapidus A."/>
            <person name="Lindquist E."/>
            <person name="Lipzen A."/>
            <person name="Meier-Kolthoff J.P."/>
            <person name="Ohm R.A."/>
            <person name="Otillar R.P."/>
            <person name="Pangilinan J."/>
            <person name="Peng Y."/>
            <person name="Rokas A."/>
            <person name="Rosa C.A."/>
            <person name="Scheuner C."/>
            <person name="Sibirny A.A."/>
            <person name="Slot J.C."/>
            <person name="Stielow J.B."/>
            <person name="Sun H."/>
            <person name="Kurtzman C.P."/>
            <person name="Blackwell M."/>
            <person name="Grigoriev I.V."/>
            <person name="Jeffries T.W."/>
        </authorList>
    </citation>
    <scope>NUCLEOTIDE SEQUENCE [LARGE SCALE GENOMIC DNA]</scope>
    <source>
        <strain evidence="9">NRRL Y-17324</strain>
    </source>
</reference>
<dbReference type="GO" id="GO:0015031">
    <property type="term" value="P:protein transport"/>
    <property type="evidence" value="ECO:0007669"/>
    <property type="project" value="UniProtKB-KW"/>
</dbReference>
<dbReference type="GO" id="GO:0019905">
    <property type="term" value="F:syntaxin binding"/>
    <property type="evidence" value="ECO:0007669"/>
    <property type="project" value="TreeGrafter"/>
</dbReference>
<keyword evidence="3" id="KW-0813">Transport</keyword>
<dbReference type="GO" id="GO:0000938">
    <property type="term" value="C:GARP complex"/>
    <property type="evidence" value="ECO:0007669"/>
    <property type="project" value="TreeGrafter"/>
</dbReference>
<evidence type="ECO:0000256" key="5">
    <source>
        <dbReference type="ARBA" id="ARBA00023034"/>
    </source>
</evidence>
<keyword evidence="5" id="KW-0333">Golgi apparatus</keyword>
<gene>
    <name evidence="8" type="ORF">CANTADRAFT_339231</name>
</gene>
<dbReference type="RefSeq" id="XP_020064661.1">
    <property type="nucleotide sequence ID" value="XM_020208548.1"/>
</dbReference>